<dbReference type="Pfam" id="PF09851">
    <property type="entry name" value="SHOCT"/>
    <property type="match status" value="1"/>
</dbReference>
<evidence type="ECO:0000256" key="1">
    <source>
        <dbReference type="SAM" id="Phobius"/>
    </source>
</evidence>
<sequence>MIDEEALRSIEKLYQMKQSGIISDTDFERAKQDLLEGGSRKRSKPPIAIGFSGDIEPYPELPGEQDVGGWAVYPLRRYAVFTGRSCRKEYWTFHAILAVLTIILFKSLPGEDSDGNLTFVTICVIILGGLAVPGLALQVRRFHDQEKTGWFALLNLVPYIGPLIIAGFMLIDGTPGDNQFGPDPKGRG</sequence>
<dbReference type="Proteomes" id="UP000052268">
    <property type="component" value="Unassembled WGS sequence"/>
</dbReference>
<feature type="transmembrane region" description="Helical" evidence="1">
    <location>
        <begin position="115"/>
        <end position="137"/>
    </location>
</feature>
<dbReference type="RefSeq" id="WP_236711311.1">
    <property type="nucleotide sequence ID" value="NZ_KQ130456.1"/>
</dbReference>
<accession>A0A0J7XKL3</accession>
<keyword evidence="1" id="KW-0472">Membrane</keyword>
<evidence type="ECO:0000313" key="3">
    <source>
        <dbReference type="EMBL" id="KMS52536.1"/>
    </source>
</evidence>
<name>A0A0J7XKL3_9SPHN</name>
<keyword evidence="1" id="KW-1133">Transmembrane helix</keyword>
<dbReference type="PATRIC" id="fig|1114963.3.peg.3548"/>
<feature type="transmembrane region" description="Helical" evidence="1">
    <location>
        <begin position="90"/>
        <end position="109"/>
    </location>
</feature>
<keyword evidence="1" id="KW-0812">Transmembrane</keyword>
<dbReference type="AlphaFoldDB" id="A0A0J7XKL3"/>
<feature type="transmembrane region" description="Helical" evidence="1">
    <location>
        <begin position="149"/>
        <end position="171"/>
    </location>
</feature>
<dbReference type="PANTHER" id="PTHR34980">
    <property type="entry name" value="INNER MEMBRANE PROTEIN-RELATED-RELATED"/>
    <property type="match status" value="1"/>
</dbReference>
<dbReference type="GO" id="GO:0005886">
    <property type="term" value="C:plasma membrane"/>
    <property type="evidence" value="ECO:0007669"/>
    <property type="project" value="TreeGrafter"/>
</dbReference>
<evidence type="ECO:0000259" key="2">
    <source>
        <dbReference type="Pfam" id="PF09851"/>
    </source>
</evidence>
<protein>
    <submittedName>
        <fullName evidence="3">Membrane protein</fullName>
    </submittedName>
</protein>
<dbReference type="Pfam" id="PF05656">
    <property type="entry name" value="DUF805"/>
    <property type="match status" value="1"/>
</dbReference>
<dbReference type="InterPro" id="IPR018649">
    <property type="entry name" value="SHOCT"/>
</dbReference>
<organism evidence="3 4">
    <name type="scientific">Novosphingobium barchaimii LL02</name>
    <dbReference type="NCBI Taxonomy" id="1114963"/>
    <lineage>
        <taxon>Bacteria</taxon>
        <taxon>Pseudomonadati</taxon>
        <taxon>Pseudomonadota</taxon>
        <taxon>Alphaproteobacteria</taxon>
        <taxon>Sphingomonadales</taxon>
        <taxon>Sphingomonadaceae</taxon>
        <taxon>Novosphingobium</taxon>
    </lineage>
</organism>
<comment type="caution">
    <text evidence="3">The sequence shown here is derived from an EMBL/GenBank/DDBJ whole genome shotgun (WGS) entry which is preliminary data.</text>
</comment>
<reference evidence="3 4" key="1">
    <citation type="journal article" date="2015" name="G3 (Bethesda)">
        <title>Insights into Ongoing Evolution of the Hexachlorocyclohexane Catabolic Pathway from Comparative Genomics of Ten Sphingomonadaceae Strains.</title>
        <authorList>
            <person name="Pearce S.L."/>
            <person name="Oakeshott J.G."/>
            <person name="Pandey G."/>
        </authorList>
    </citation>
    <scope>NUCLEOTIDE SEQUENCE [LARGE SCALE GENOMIC DNA]</scope>
    <source>
        <strain evidence="3 4">LL02</strain>
    </source>
</reference>
<proteinExistence type="predicted"/>
<evidence type="ECO:0000313" key="4">
    <source>
        <dbReference type="Proteomes" id="UP000052268"/>
    </source>
</evidence>
<keyword evidence="4" id="KW-1185">Reference proteome</keyword>
<gene>
    <name evidence="3" type="ORF">V474_23505</name>
</gene>
<dbReference type="PANTHER" id="PTHR34980:SF2">
    <property type="entry name" value="INNER MEMBRANE PROTEIN YHAH-RELATED"/>
    <property type="match status" value="1"/>
</dbReference>
<dbReference type="InterPro" id="IPR008523">
    <property type="entry name" value="DUF805"/>
</dbReference>
<feature type="domain" description="SHOCT" evidence="2">
    <location>
        <begin position="10"/>
        <end position="35"/>
    </location>
</feature>
<dbReference type="EMBL" id="JACU01000008">
    <property type="protein sequence ID" value="KMS52536.1"/>
    <property type="molecule type" value="Genomic_DNA"/>
</dbReference>